<dbReference type="InterPro" id="IPR006140">
    <property type="entry name" value="D-isomer_DH_NAD-bd"/>
</dbReference>
<dbReference type="GO" id="GO:0005829">
    <property type="term" value="C:cytosol"/>
    <property type="evidence" value="ECO:0007669"/>
    <property type="project" value="TreeGrafter"/>
</dbReference>
<evidence type="ECO:0000256" key="3">
    <source>
        <dbReference type="ARBA" id="ARBA00023027"/>
    </source>
</evidence>
<dbReference type="RefSeq" id="WP_215648885.1">
    <property type="nucleotide sequence ID" value="NZ_LT598928.1"/>
</dbReference>
<feature type="domain" description="D-isomer specific 2-hydroxyacid dehydrogenase catalytic" evidence="5">
    <location>
        <begin position="11"/>
        <end position="317"/>
    </location>
</feature>
<dbReference type="PANTHER" id="PTHR10996">
    <property type="entry name" value="2-HYDROXYACID DEHYDROGENASE-RELATED"/>
    <property type="match status" value="1"/>
</dbReference>
<evidence type="ECO:0000256" key="1">
    <source>
        <dbReference type="ARBA" id="ARBA00005854"/>
    </source>
</evidence>
<protein>
    <submittedName>
        <fullName evidence="7">Glyoxylate reductase</fullName>
        <ecNumber evidence="7">1.1.1.26</ecNumber>
    </submittedName>
</protein>
<accession>A0A212KJ08</accession>
<organism evidence="7">
    <name type="scientific">uncultured Desulfovibrio sp</name>
    <dbReference type="NCBI Taxonomy" id="167968"/>
    <lineage>
        <taxon>Bacteria</taxon>
        <taxon>Pseudomonadati</taxon>
        <taxon>Thermodesulfobacteriota</taxon>
        <taxon>Desulfovibrionia</taxon>
        <taxon>Desulfovibrionales</taxon>
        <taxon>Desulfovibrionaceae</taxon>
        <taxon>Desulfovibrio</taxon>
        <taxon>environmental samples</taxon>
    </lineage>
</organism>
<comment type="similarity">
    <text evidence="1 4">Belongs to the D-isomer specific 2-hydroxyacid dehydrogenase family.</text>
</comment>
<dbReference type="EMBL" id="FLUP01000002">
    <property type="protein sequence ID" value="SBW11693.1"/>
    <property type="molecule type" value="Genomic_DNA"/>
</dbReference>
<dbReference type="GO" id="GO:0030267">
    <property type="term" value="F:glyoxylate reductase (NADPH) activity"/>
    <property type="evidence" value="ECO:0007669"/>
    <property type="project" value="TreeGrafter"/>
</dbReference>
<dbReference type="Pfam" id="PF00389">
    <property type="entry name" value="2-Hacid_dh"/>
    <property type="match status" value="1"/>
</dbReference>
<dbReference type="AlphaFoldDB" id="A0A212KJ08"/>
<evidence type="ECO:0000256" key="4">
    <source>
        <dbReference type="RuleBase" id="RU003719"/>
    </source>
</evidence>
<evidence type="ECO:0000259" key="6">
    <source>
        <dbReference type="Pfam" id="PF02826"/>
    </source>
</evidence>
<dbReference type="GO" id="GO:0047964">
    <property type="term" value="F:glyoxylate reductase (NADH) activity"/>
    <property type="evidence" value="ECO:0007669"/>
    <property type="project" value="UniProtKB-EC"/>
</dbReference>
<gene>
    <name evidence="7" type="primary">gyaR</name>
    <name evidence="7" type="ORF">KM92DES2_20159</name>
</gene>
<reference evidence="7" key="1">
    <citation type="submission" date="2016-04" db="EMBL/GenBank/DDBJ databases">
        <authorList>
            <person name="Evans L.H."/>
            <person name="Alamgir A."/>
            <person name="Owens N."/>
            <person name="Weber N.D."/>
            <person name="Virtaneva K."/>
            <person name="Barbian K."/>
            <person name="Babar A."/>
            <person name="Rosenke K."/>
        </authorList>
    </citation>
    <scope>NUCLEOTIDE SEQUENCE</scope>
    <source>
        <strain evidence="7">92-2</strain>
    </source>
</reference>
<dbReference type="InterPro" id="IPR050223">
    <property type="entry name" value="D-isomer_2-hydroxyacid_DH"/>
</dbReference>
<evidence type="ECO:0000256" key="2">
    <source>
        <dbReference type="ARBA" id="ARBA00023002"/>
    </source>
</evidence>
<dbReference type="InterPro" id="IPR036291">
    <property type="entry name" value="NAD(P)-bd_dom_sf"/>
</dbReference>
<proteinExistence type="inferred from homology"/>
<dbReference type="CDD" id="cd05301">
    <property type="entry name" value="GDH"/>
    <property type="match status" value="1"/>
</dbReference>
<dbReference type="GO" id="GO:0016618">
    <property type="term" value="F:hydroxypyruvate reductase [NAD(P)H] activity"/>
    <property type="evidence" value="ECO:0007669"/>
    <property type="project" value="TreeGrafter"/>
</dbReference>
<dbReference type="Gene3D" id="3.40.50.720">
    <property type="entry name" value="NAD(P)-binding Rossmann-like Domain"/>
    <property type="match status" value="2"/>
</dbReference>
<evidence type="ECO:0000313" key="7">
    <source>
        <dbReference type="EMBL" id="SBW11693.1"/>
    </source>
</evidence>
<keyword evidence="3" id="KW-0520">NAD</keyword>
<dbReference type="FunFam" id="3.40.50.720:FF:000203">
    <property type="entry name" value="D-3-phosphoglycerate dehydrogenase (SerA)"/>
    <property type="match status" value="1"/>
</dbReference>
<dbReference type="EC" id="1.1.1.26" evidence="7"/>
<feature type="domain" description="D-isomer specific 2-hydroxyacid dehydrogenase NAD-binding" evidence="6">
    <location>
        <begin position="109"/>
        <end position="285"/>
    </location>
</feature>
<dbReference type="GO" id="GO:0051287">
    <property type="term" value="F:NAD binding"/>
    <property type="evidence" value="ECO:0007669"/>
    <property type="project" value="InterPro"/>
</dbReference>
<evidence type="ECO:0000259" key="5">
    <source>
        <dbReference type="Pfam" id="PF00389"/>
    </source>
</evidence>
<name>A0A212KJ08_9BACT</name>
<dbReference type="SUPFAM" id="SSF51735">
    <property type="entry name" value="NAD(P)-binding Rossmann-fold domains"/>
    <property type="match status" value="1"/>
</dbReference>
<keyword evidence="2 4" id="KW-0560">Oxidoreductase</keyword>
<dbReference type="InterPro" id="IPR006139">
    <property type="entry name" value="D-isomer_2_OHA_DH_cat_dom"/>
</dbReference>
<dbReference type="SUPFAM" id="SSF52283">
    <property type="entry name" value="Formate/glycerate dehydrogenase catalytic domain-like"/>
    <property type="match status" value="1"/>
</dbReference>
<dbReference type="PANTHER" id="PTHR10996:SF257">
    <property type="entry name" value="GLYOXYLATE REDUCTASE 1"/>
    <property type="match status" value="1"/>
</dbReference>
<dbReference type="Pfam" id="PF02826">
    <property type="entry name" value="2-Hacid_dh_C"/>
    <property type="match status" value="1"/>
</dbReference>
<sequence length="325" mass="34717">MIRPRIFVPRTVVPEALELLQTRCDVEMGPGGGLSHEKLVEAVRGCDGVLSPVVALPSDVIDAMAPTCKIISCFGVGFDHVDIAAATRNGIWVTHNPGFVTDDTADMAFALMLGVARKLRACDTFVRSGERPWPMTVNLGLRVSGKTLGLVGSGRIAQAVAARAAGFGMSLLYTARHRNENFEASTGARYVSKDDLLRLSDFVSLHMPLTPETEKYIGSRELELMQPHAILINTARGKVVDEAALASALKNGVIAGAGLDVFENEPLVLPALCDLPNVLMTPHKGAATMDGFRNMGRSSAEKIFAALDGKLPANCLNPEARQVSN</sequence>